<gene>
    <name evidence="1" type="ORF">O1611_g2801</name>
</gene>
<comment type="caution">
    <text evidence="1">The sequence shown here is derived from an EMBL/GenBank/DDBJ whole genome shotgun (WGS) entry which is preliminary data.</text>
</comment>
<dbReference type="EMBL" id="JAPUUL010000415">
    <property type="protein sequence ID" value="KAJ8130826.1"/>
    <property type="molecule type" value="Genomic_DNA"/>
</dbReference>
<proteinExistence type="predicted"/>
<accession>A0ACC2JTL1</accession>
<name>A0ACC2JTL1_9PEZI</name>
<evidence type="ECO:0000313" key="2">
    <source>
        <dbReference type="Proteomes" id="UP001153332"/>
    </source>
</evidence>
<dbReference type="Proteomes" id="UP001153332">
    <property type="component" value="Unassembled WGS sequence"/>
</dbReference>
<evidence type="ECO:0000313" key="1">
    <source>
        <dbReference type="EMBL" id="KAJ8130826.1"/>
    </source>
</evidence>
<organism evidence="1 2">
    <name type="scientific">Lasiodiplodia mahajangana</name>
    <dbReference type="NCBI Taxonomy" id="1108764"/>
    <lineage>
        <taxon>Eukaryota</taxon>
        <taxon>Fungi</taxon>
        <taxon>Dikarya</taxon>
        <taxon>Ascomycota</taxon>
        <taxon>Pezizomycotina</taxon>
        <taxon>Dothideomycetes</taxon>
        <taxon>Dothideomycetes incertae sedis</taxon>
        <taxon>Botryosphaeriales</taxon>
        <taxon>Botryosphaeriaceae</taxon>
        <taxon>Lasiodiplodia</taxon>
    </lineage>
</organism>
<reference evidence="1" key="1">
    <citation type="submission" date="2022-12" db="EMBL/GenBank/DDBJ databases">
        <title>Genome Sequence of Lasiodiplodia mahajangana.</title>
        <authorList>
            <person name="Buettner E."/>
        </authorList>
    </citation>
    <scope>NUCLEOTIDE SEQUENCE</scope>
    <source>
        <strain evidence="1">VT137</strain>
    </source>
</reference>
<keyword evidence="2" id="KW-1185">Reference proteome</keyword>
<protein>
    <submittedName>
        <fullName evidence="1">Uncharacterized protein</fullName>
    </submittedName>
</protein>
<sequence>MEPRARAGKHVGKETFNPKEISALLYAYGDVRDPIPETVRVLDEIVTEFLEGVCFEASRHAQVAGRQKLKFDDFEFALRRNPQYLGKVKAMIEKRQTIKEMRKTFNQDDDALMKDMAARDKEAGNTKQDEDELLDLDDDLDLKDLGAETASRGSGAKRRKLGMKNQQPQQYGIWAARLLAHGAEPLREPQSRWIGHRHIGLDWDTQWVSHPGFGIEFRVPPGNLTGMTMDSLAAGQTERPRIYYTRDAQHTLGALASPTSCGDRVDDKQSKMSVDLLDISSLQYTSQSPFSQSEQTSPILGPERRFQPSGASATATTIRLPSSAVSASPGIHGFFASQWQKHRAPILVFCAQFFGALMNLLARLLELSETDAKLHPMQLLFWRMLISLFVCSLYVVRQQIPHGLLGSPKVRWLLVGRGTAGFFGIYGVCSEPGGILVPSVPQGPIHAH</sequence>